<dbReference type="InterPro" id="IPR014729">
    <property type="entry name" value="Rossmann-like_a/b/a_fold"/>
</dbReference>
<evidence type="ECO:0000256" key="7">
    <source>
        <dbReference type="ARBA" id="ARBA00022695"/>
    </source>
</evidence>
<dbReference type="Pfam" id="PF06574">
    <property type="entry name" value="FAD_syn"/>
    <property type="match status" value="1"/>
</dbReference>
<evidence type="ECO:0000256" key="9">
    <source>
        <dbReference type="ARBA" id="ARBA00022777"/>
    </source>
</evidence>
<dbReference type="GO" id="GO:0003919">
    <property type="term" value="F:FMN adenylyltransferase activity"/>
    <property type="evidence" value="ECO:0007669"/>
    <property type="project" value="UniProtKB-UniRule"/>
</dbReference>
<dbReference type="PIRSF" id="PIRSF004491">
    <property type="entry name" value="FAD_Synth"/>
    <property type="match status" value="1"/>
</dbReference>
<dbReference type="NCBIfam" id="NF004163">
    <property type="entry name" value="PRK05627.1-6"/>
    <property type="match status" value="1"/>
</dbReference>
<dbReference type="UniPathway" id="UPA00277">
    <property type="reaction ID" value="UER00407"/>
</dbReference>
<dbReference type="EC" id="2.7.7.2" evidence="15"/>
<dbReference type="NCBIfam" id="NF004160">
    <property type="entry name" value="PRK05627.1-3"/>
    <property type="match status" value="1"/>
</dbReference>
<dbReference type="HOGENOM" id="CLU_048437_0_1_6"/>
<dbReference type="GO" id="GO:0008531">
    <property type="term" value="F:riboflavin kinase activity"/>
    <property type="evidence" value="ECO:0007669"/>
    <property type="project" value="UniProtKB-UniRule"/>
</dbReference>
<evidence type="ECO:0000256" key="8">
    <source>
        <dbReference type="ARBA" id="ARBA00022741"/>
    </source>
</evidence>
<keyword evidence="8 15" id="KW-0547">Nucleotide-binding</keyword>
<evidence type="ECO:0000256" key="4">
    <source>
        <dbReference type="ARBA" id="ARBA00022630"/>
    </source>
</evidence>
<dbReference type="SUPFAM" id="SSF82114">
    <property type="entry name" value="Riboflavin kinase-like"/>
    <property type="match status" value="1"/>
</dbReference>
<dbReference type="OrthoDB" id="9803667at2"/>
<dbReference type="InterPro" id="IPR015865">
    <property type="entry name" value="Riboflavin_kinase_bac/euk"/>
</dbReference>
<dbReference type="InterPro" id="IPR002606">
    <property type="entry name" value="Riboflavin_kinase_bac"/>
</dbReference>
<evidence type="ECO:0000313" key="18">
    <source>
        <dbReference type="Proteomes" id="UP000000647"/>
    </source>
</evidence>
<evidence type="ECO:0000256" key="13">
    <source>
        <dbReference type="ARBA" id="ARBA00047880"/>
    </source>
</evidence>
<dbReference type="eggNOG" id="COG0196">
    <property type="taxonomic scope" value="Bacteria"/>
</dbReference>
<keyword evidence="7 15" id="KW-0548">Nucleotidyltransferase</keyword>
<comment type="catalytic activity">
    <reaction evidence="14 15">
        <text>FMN + ATP + H(+) = FAD + diphosphate</text>
        <dbReference type="Rhea" id="RHEA:17237"/>
        <dbReference type="ChEBI" id="CHEBI:15378"/>
        <dbReference type="ChEBI" id="CHEBI:30616"/>
        <dbReference type="ChEBI" id="CHEBI:33019"/>
        <dbReference type="ChEBI" id="CHEBI:57692"/>
        <dbReference type="ChEBI" id="CHEBI:58210"/>
        <dbReference type="EC" id="2.7.7.2"/>
    </reaction>
</comment>
<evidence type="ECO:0000313" key="17">
    <source>
        <dbReference type="EMBL" id="ABM62601.1"/>
    </source>
</evidence>
<dbReference type="Gene3D" id="2.40.30.30">
    <property type="entry name" value="Riboflavin kinase-like"/>
    <property type="match status" value="1"/>
</dbReference>
<dbReference type="EC" id="2.7.1.26" evidence="15"/>
<evidence type="ECO:0000256" key="11">
    <source>
        <dbReference type="ARBA" id="ARBA00022840"/>
    </source>
</evidence>
<dbReference type="GO" id="GO:0009398">
    <property type="term" value="P:FMN biosynthetic process"/>
    <property type="evidence" value="ECO:0007669"/>
    <property type="project" value="UniProtKB-UniRule"/>
</dbReference>
<dbReference type="GO" id="GO:0006747">
    <property type="term" value="P:FAD biosynthetic process"/>
    <property type="evidence" value="ECO:0007669"/>
    <property type="project" value="UniProtKB-UniRule"/>
</dbReference>
<evidence type="ECO:0000256" key="10">
    <source>
        <dbReference type="ARBA" id="ARBA00022827"/>
    </source>
</evidence>
<reference evidence="17 18" key="2">
    <citation type="journal article" date="2013" name="Stand. Genomic Sci.">
        <title>Complete genome sequence of Halorhodospira halophila SL1.</title>
        <authorList>
            <person name="Challacombe J.F."/>
            <person name="Majid S."/>
            <person name="Deole R."/>
            <person name="Brettin T.S."/>
            <person name="Bruce D."/>
            <person name="Delano S.F."/>
            <person name="Detter J.C."/>
            <person name="Gleasner C.D."/>
            <person name="Han C.S."/>
            <person name="Misra M."/>
            <person name="Reitenga K.G."/>
            <person name="Mikhailova N."/>
            <person name="Woyke T."/>
            <person name="Pitluck S."/>
            <person name="Nolan M."/>
            <person name="Land M.L."/>
            <person name="Saunders E."/>
            <person name="Tapia R."/>
            <person name="Lapidus A."/>
            <person name="Ivanova N."/>
            <person name="Hoff W.D."/>
        </authorList>
    </citation>
    <scope>NUCLEOTIDE SEQUENCE [LARGE SCALE GENOMIC DNA]</scope>
    <source>
        <strain evidence="18">DSM 244 / SL1</strain>
    </source>
</reference>
<keyword evidence="10 15" id="KW-0274">FAD</keyword>
<keyword evidence="11 15" id="KW-0067">ATP-binding</keyword>
<accession>A1WY39</accession>
<keyword evidence="9 15" id="KW-0418">Kinase</keyword>
<dbReference type="InterPro" id="IPR023465">
    <property type="entry name" value="Riboflavin_kinase_dom_sf"/>
</dbReference>
<dbReference type="EMBL" id="CP000544">
    <property type="protein sequence ID" value="ABM62601.1"/>
    <property type="molecule type" value="Genomic_DNA"/>
</dbReference>
<dbReference type="SMART" id="SM00904">
    <property type="entry name" value="Flavokinase"/>
    <property type="match status" value="1"/>
</dbReference>
<dbReference type="Proteomes" id="UP000000647">
    <property type="component" value="Chromosome"/>
</dbReference>
<feature type="domain" description="Riboflavin kinase" evidence="16">
    <location>
        <begin position="183"/>
        <end position="307"/>
    </location>
</feature>
<evidence type="ECO:0000256" key="6">
    <source>
        <dbReference type="ARBA" id="ARBA00022679"/>
    </source>
</evidence>
<dbReference type="CDD" id="cd02064">
    <property type="entry name" value="FAD_synthetase_N"/>
    <property type="match status" value="1"/>
</dbReference>
<dbReference type="NCBIfam" id="NF004159">
    <property type="entry name" value="PRK05627.1-2"/>
    <property type="match status" value="1"/>
</dbReference>
<dbReference type="NCBIfam" id="TIGR00083">
    <property type="entry name" value="ribF"/>
    <property type="match status" value="1"/>
</dbReference>
<dbReference type="InterPro" id="IPR015864">
    <property type="entry name" value="FAD_synthase"/>
</dbReference>
<keyword evidence="5 15" id="KW-0288">FMN</keyword>
<reference evidence="18" key="1">
    <citation type="submission" date="2006-12" db="EMBL/GenBank/DDBJ databases">
        <title>Complete sequence of Halorhodospira halophila SL1.</title>
        <authorList>
            <consortium name="US DOE Joint Genome Institute"/>
            <person name="Copeland A."/>
            <person name="Lucas S."/>
            <person name="Lapidus A."/>
            <person name="Barry K."/>
            <person name="Detter J.C."/>
            <person name="Glavina del Rio T."/>
            <person name="Hammon N."/>
            <person name="Israni S."/>
            <person name="Dalin E."/>
            <person name="Tice H."/>
            <person name="Pitluck S."/>
            <person name="Saunders E."/>
            <person name="Brettin T."/>
            <person name="Bruce D."/>
            <person name="Han C."/>
            <person name="Tapia R."/>
            <person name="Schmutz J."/>
            <person name="Larimer F."/>
            <person name="Land M."/>
            <person name="Hauser L."/>
            <person name="Kyrpides N."/>
            <person name="Mikhailova N."/>
            <person name="Hoff W."/>
            <person name="Richardson P."/>
        </authorList>
    </citation>
    <scope>NUCLEOTIDE SEQUENCE [LARGE SCALE GENOMIC DNA]</scope>
    <source>
        <strain evidence="18">DSM 244 / SL1</strain>
    </source>
</reference>
<dbReference type="STRING" id="349124.Hhal_1837"/>
<evidence type="ECO:0000256" key="5">
    <source>
        <dbReference type="ARBA" id="ARBA00022643"/>
    </source>
</evidence>
<comment type="function">
    <text evidence="1">Catalyzes the phosphorylation of riboflavin to FMN followed by the adenylation of FMN to FAD.</text>
</comment>
<comment type="pathway">
    <text evidence="3 15">Cofactor biosynthesis; FMN biosynthesis; FMN from riboflavin (ATP route): step 1/1.</text>
</comment>
<comment type="similarity">
    <text evidence="15">Belongs to the ribF family.</text>
</comment>
<dbReference type="GO" id="GO:0005524">
    <property type="term" value="F:ATP binding"/>
    <property type="evidence" value="ECO:0007669"/>
    <property type="project" value="UniProtKB-UniRule"/>
</dbReference>
<gene>
    <name evidence="17" type="ordered locus">Hhal_1837</name>
</gene>
<sequence length="311" mass="34295">MELIRGLHNVRACHRGAAITIGNFDGVHRGHRAMIDRLREEAARRGCPAVVVTFEPHPMERLAPARAPARLTGLREKVRRLGETGVDAVLCLRFDQHLAAVEAEAFAGELLGGRLGAGFVLVGDDFRFGRQRRGDLEMLRRAGEAWGYEVAPMETVTRSGERVSSTRIREAVRAGRFAEAAELLGHPYCIQGRVVHGDAMGRQLGWPTANLRLSPERIPLDGIYAGWARGGTEQPWPTAISVGIRPTVGGRRTVFEAHLIDFDGDLYGRHLCVEPVVRLRGEAHFDGLDALARQIGEDVRAARRVLGQEHH</sequence>
<evidence type="ECO:0000256" key="12">
    <source>
        <dbReference type="ARBA" id="ARBA00023268"/>
    </source>
</evidence>
<keyword evidence="12" id="KW-0511">Multifunctional enzyme</keyword>
<comment type="pathway">
    <text evidence="2 15">Cofactor biosynthesis; FAD biosynthesis; FAD from FMN: step 1/1.</text>
</comment>
<keyword evidence="6 15" id="KW-0808">Transferase</keyword>
<dbReference type="InterPro" id="IPR023468">
    <property type="entry name" value="Riboflavin_kinase"/>
</dbReference>
<dbReference type="RefSeq" id="WP_011814623.1">
    <property type="nucleotide sequence ID" value="NC_008789.1"/>
</dbReference>
<dbReference type="PANTHER" id="PTHR22749">
    <property type="entry name" value="RIBOFLAVIN KINASE/FMN ADENYLYLTRANSFERASE"/>
    <property type="match status" value="1"/>
</dbReference>
<dbReference type="KEGG" id="hha:Hhal_1837"/>
<dbReference type="Pfam" id="PF01687">
    <property type="entry name" value="Flavokinase"/>
    <property type="match status" value="1"/>
</dbReference>
<evidence type="ECO:0000256" key="14">
    <source>
        <dbReference type="ARBA" id="ARBA00049494"/>
    </source>
</evidence>
<dbReference type="PANTHER" id="PTHR22749:SF6">
    <property type="entry name" value="RIBOFLAVIN KINASE"/>
    <property type="match status" value="1"/>
</dbReference>
<evidence type="ECO:0000256" key="15">
    <source>
        <dbReference type="PIRNR" id="PIRNR004491"/>
    </source>
</evidence>
<dbReference type="AlphaFoldDB" id="A1WY39"/>
<keyword evidence="18" id="KW-1185">Reference proteome</keyword>
<evidence type="ECO:0000256" key="3">
    <source>
        <dbReference type="ARBA" id="ARBA00005201"/>
    </source>
</evidence>
<name>A1WY39_HALHL</name>
<dbReference type="Gene3D" id="3.40.50.620">
    <property type="entry name" value="HUPs"/>
    <property type="match status" value="1"/>
</dbReference>
<comment type="catalytic activity">
    <reaction evidence="13 15">
        <text>riboflavin + ATP = FMN + ADP + H(+)</text>
        <dbReference type="Rhea" id="RHEA:14357"/>
        <dbReference type="ChEBI" id="CHEBI:15378"/>
        <dbReference type="ChEBI" id="CHEBI:30616"/>
        <dbReference type="ChEBI" id="CHEBI:57986"/>
        <dbReference type="ChEBI" id="CHEBI:58210"/>
        <dbReference type="ChEBI" id="CHEBI:456216"/>
        <dbReference type="EC" id="2.7.1.26"/>
    </reaction>
</comment>
<evidence type="ECO:0000259" key="16">
    <source>
        <dbReference type="SMART" id="SM00904"/>
    </source>
</evidence>
<evidence type="ECO:0000256" key="2">
    <source>
        <dbReference type="ARBA" id="ARBA00004726"/>
    </source>
</evidence>
<dbReference type="FunFam" id="3.40.50.620:FF:000021">
    <property type="entry name" value="Riboflavin biosynthesis protein"/>
    <property type="match status" value="1"/>
</dbReference>
<proteinExistence type="inferred from homology"/>
<evidence type="ECO:0000256" key="1">
    <source>
        <dbReference type="ARBA" id="ARBA00002121"/>
    </source>
</evidence>
<dbReference type="GO" id="GO:0009231">
    <property type="term" value="P:riboflavin biosynthetic process"/>
    <property type="evidence" value="ECO:0007669"/>
    <property type="project" value="InterPro"/>
</dbReference>
<dbReference type="SUPFAM" id="SSF52374">
    <property type="entry name" value="Nucleotidylyl transferase"/>
    <property type="match status" value="1"/>
</dbReference>
<protein>
    <recommendedName>
        <fullName evidence="15">Riboflavin biosynthesis protein</fullName>
    </recommendedName>
    <domain>
        <recommendedName>
            <fullName evidence="15">Riboflavin kinase</fullName>
            <ecNumber evidence="15">2.7.1.26</ecNumber>
        </recommendedName>
        <alternativeName>
            <fullName evidence="15">Flavokinase</fullName>
        </alternativeName>
    </domain>
    <domain>
        <recommendedName>
            <fullName evidence="15">FMN adenylyltransferase</fullName>
            <ecNumber evidence="15">2.7.7.2</ecNumber>
        </recommendedName>
        <alternativeName>
            <fullName evidence="15">FAD pyrophosphorylase</fullName>
        </alternativeName>
        <alternativeName>
            <fullName evidence="15">FAD synthase</fullName>
        </alternativeName>
    </domain>
</protein>
<organism evidence="17 18">
    <name type="scientific">Halorhodospira halophila (strain DSM 244 / SL1)</name>
    <name type="common">Ectothiorhodospira halophila (strain DSM 244 / SL1)</name>
    <dbReference type="NCBI Taxonomy" id="349124"/>
    <lineage>
        <taxon>Bacteria</taxon>
        <taxon>Pseudomonadati</taxon>
        <taxon>Pseudomonadota</taxon>
        <taxon>Gammaproteobacteria</taxon>
        <taxon>Chromatiales</taxon>
        <taxon>Ectothiorhodospiraceae</taxon>
        <taxon>Halorhodospira</taxon>
    </lineage>
</organism>
<keyword evidence="4 15" id="KW-0285">Flavoprotein</keyword>
<dbReference type="UniPathway" id="UPA00276">
    <property type="reaction ID" value="UER00406"/>
</dbReference>